<evidence type="ECO:0000313" key="2">
    <source>
        <dbReference type="Proteomes" id="UP000230423"/>
    </source>
</evidence>
<organism evidence="1 2">
    <name type="scientific">Teladorsagia circumcincta</name>
    <name type="common">Brown stomach worm</name>
    <name type="synonym">Ostertagia circumcincta</name>
    <dbReference type="NCBI Taxonomy" id="45464"/>
    <lineage>
        <taxon>Eukaryota</taxon>
        <taxon>Metazoa</taxon>
        <taxon>Ecdysozoa</taxon>
        <taxon>Nematoda</taxon>
        <taxon>Chromadorea</taxon>
        <taxon>Rhabditida</taxon>
        <taxon>Rhabditina</taxon>
        <taxon>Rhabditomorpha</taxon>
        <taxon>Strongyloidea</taxon>
        <taxon>Trichostrongylidae</taxon>
        <taxon>Teladorsagia</taxon>
    </lineage>
</organism>
<keyword evidence="2" id="KW-1185">Reference proteome</keyword>
<dbReference type="EMBL" id="KZ345159">
    <property type="protein sequence ID" value="PIO75269.1"/>
    <property type="molecule type" value="Genomic_DNA"/>
</dbReference>
<dbReference type="AlphaFoldDB" id="A0A2G9UYC4"/>
<proteinExistence type="predicted"/>
<protein>
    <submittedName>
        <fullName evidence="1">Uncharacterized protein</fullName>
    </submittedName>
</protein>
<accession>A0A2G9UYC4</accession>
<dbReference type="Proteomes" id="UP000230423">
    <property type="component" value="Unassembled WGS sequence"/>
</dbReference>
<gene>
    <name evidence="1" type="ORF">TELCIR_02707</name>
</gene>
<name>A0A2G9UYC4_TELCI</name>
<sequence length="84" mass="9797">MYSSRMRWVLYTLRRSISIISISGVHSSTSRRIDLFAKDEKSLGWTDDRCTYQKWTGSRRKDASTNATDQLGLMDIIRFPLYSV</sequence>
<reference evidence="1 2" key="1">
    <citation type="submission" date="2015-09" db="EMBL/GenBank/DDBJ databases">
        <title>Draft genome of the parasitic nematode Teladorsagia circumcincta isolate WARC Sus (inbred).</title>
        <authorList>
            <person name="Mitreva M."/>
        </authorList>
    </citation>
    <scope>NUCLEOTIDE SEQUENCE [LARGE SCALE GENOMIC DNA]</scope>
    <source>
        <strain evidence="1 2">S</strain>
    </source>
</reference>
<evidence type="ECO:0000313" key="1">
    <source>
        <dbReference type="EMBL" id="PIO75269.1"/>
    </source>
</evidence>